<protein>
    <submittedName>
        <fullName evidence="1">Uncharacterized protein</fullName>
    </submittedName>
</protein>
<gene>
    <name evidence="1" type="ORF">MPL1032_110211</name>
</gene>
<dbReference type="AlphaFoldDB" id="A0A0K2VQD8"/>
<sequence length="67" mass="7614">MVTLPVRRGYPPRQVACFGNKLINPRAGLKENPDRQRFFRLQFLVFGLSSLPSSCADDKNYNSIPLC</sequence>
<organism evidence="1 2">
    <name type="scientific">Mesorhizobium plurifarium</name>
    <dbReference type="NCBI Taxonomy" id="69974"/>
    <lineage>
        <taxon>Bacteria</taxon>
        <taxon>Pseudomonadati</taxon>
        <taxon>Pseudomonadota</taxon>
        <taxon>Alphaproteobacteria</taxon>
        <taxon>Hyphomicrobiales</taxon>
        <taxon>Phyllobacteriaceae</taxon>
        <taxon>Mesorhizobium</taxon>
    </lineage>
</organism>
<proteinExistence type="predicted"/>
<evidence type="ECO:0000313" key="1">
    <source>
        <dbReference type="EMBL" id="CDX50598.1"/>
    </source>
</evidence>
<accession>A0A0K2VQD8</accession>
<evidence type="ECO:0000313" key="2">
    <source>
        <dbReference type="Proteomes" id="UP000182888"/>
    </source>
</evidence>
<dbReference type="Proteomes" id="UP000182888">
    <property type="component" value="Unassembled WGS sequence"/>
</dbReference>
<dbReference type="EMBL" id="CCND01000003">
    <property type="protein sequence ID" value="CDX50598.1"/>
    <property type="molecule type" value="Genomic_DNA"/>
</dbReference>
<name>A0A0K2VQD8_MESPL</name>
<reference evidence="2" key="1">
    <citation type="submission" date="2014-08" db="EMBL/GenBank/DDBJ databases">
        <authorList>
            <person name="Edwards T."/>
        </authorList>
    </citation>
    <scope>NUCLEOTIDE SEQUENCE [LARGE SCALE GENOMIC DNA]</scope>
</reference>